<dbReference type="Pfam" id="PF08241">
    <property type="entry name" value="Methyltransf_11"/>
    <property type="match status" value="1"/>
</dbReference>
<comment type="caution">
    <text evidence="2">The sequence shown here is derived from an EMBL/GenBank/DDBJ whole genome shotgun (WGS) entry which is preliminary data.</text>
</comment>
<dbReference type="AlphaFoldDB" id="A0AAE0NHP6"/>
<dbReference type="Proteomes" id="UP001285441">
    <property type="component" value="Unassembled WGS sequence"/>
</dbReference>
<evidence type="ECO:0000259" key="1">
    <source>
        <dbReference type="Pfam" id="PF08241"/>
    </source>
</evidence>
<keyword evidence="3" id="KW-1185">Reference proteome</keyword>
<gene>
    <name evidence="2" type="ORF">B0H63DRAFT_476378</name>
</gene>
<dbReference type="GO" id="GO:0008757">
    <property type="term" value="F:S-adenosylmethionine-dependent methyltransferase activity"/>
    <property type="evidence" value="ECO:0007669"/>
    <property type="project" value="InterPro"/>
</dbReference>
<reference evidence="2" key="1">
    <citation type="journal article" date="2023" name="Mol. Phylogenet. Evol.">
        <title>Genome-scale phylogeny and comparative genomics of the fungal order Sordariales.</title>
        <authorList>
            <person name="Hensen N."/>
            <person name="Bonometti L."/>
            <person name="Westerberg I."/>
            <person name="Brannstrom I.O."/>
            <person name="Guillou S."/>
            <person name="Cros-Aarteil S."/>
            <person name="Calhoun S."/>
            <person name="Haridas S."/>
            <person name="Kuo A."/>
            <person name="Mondo S."/>
            <person name="Pangilinan J."/>
            <person name="Riley R."/>
            <person name="LaButti K."/>
            <person name="Andreopoulos B."/>
            <person name="Lipzen A."/>
            <person name="Chen C."/>
            <person name="Yan M."/>
            <person name="Daum C."/>
            <person name="Ng V."/>
            <person name="Clum A."/>
            <person name="Steindorff A."/>
            <person name="Ohm R.A."/>
            <person name="Martin F."/>
            <person name="Silar P."/>
            <person name="Natvig D.O."/>
            <person name="Lalanne C."/>
            <person name="Gautier V."/>
            <person name="Ament-Velasquez S.L."/>
            <person name="Kruys A."/>
            <person name="Hutchinson M.I."/>
            <person name="Powell A.J."/>
            <person name="Barry K."/>
            <person name="Miller A.N."/>
            <person name="Grigoriev I.V."/>
            <person name="Debuchy R."/>
            <person name="Gladieux P."/>
            <person name="Hiltunen Thoren M."/>
            <person name="Johannesson H."/>
        </authorList>
    </citation>
    <scope>NUCLEOTIDE SEQUENCE</scope>
    <source>
        <strain evidence="2">CBS 232.78</strain>
    </source>
</reference>
<sequence>MASTTTPIVPLPFPTYFTALSAVYAKQTGNTTRNIFAATLPDITALAPITPTSTIHDNAAGPGTATSVLVDPHLGLLPESPSSILVTDNVAAMVSAARDSFASLHRPNVTVQELDSLSLSTVPDSSITHSILNFSIFTMADPLKCLQETRRTLASDGGIAALLTWRRWGAGEIVHAAQRIVRPDLPVMKIPGREFMDEGVLEKLTVEAGFERTKITVLEKTLLVKEDGEEMAGLKEFLVGVATGPAKIGWTEEEAARWPEAVEQAVRDEVRVHGGVLFQAWVVLARK</sequence>
<reference evidence="2" key="2">
    <citation type="submission" date="2023-06" db="EMBL/GenBank/DDBJ databases">
        <authorList>
            <consortium name="Lawrence Berkeley National Laboratory"/>
            <person name="Haridas S."/>
            <person name="Hensen N."/>
            <person name="Bonometti L."/>
            <person name="Westerberg I."/>
            <person name="Brannstrom I.O."/>
            <person name="Guillou S."/>
            <person name="Cros-Aarteil S."/>
            <person name="Calhoun S."/>
            <person name="Kuo A."/>
            <person name="Mondo S."/>
            <person name="Pangilinan J."/>
            <person name="Riley R."/>
            <person name="LaButti K."/>
            <person name="Andreopoulos B."/>
            <person name="Lipzen A."/>
            <person name="Chen C."/>
            <person name="Yanf M."/>
            <person name="Daum C."/>
            <person name="Ng V."/>
            <person name="Clum A."/>
            <person name="Steindorff A."/>
            <person name="Ohm R."/>
            <person name="Martin F."/>
            <person name="Silar P."/>
            <person name="Natvig D."/>
            <person name="Lalanne C."/>
            <person name="Gautier V."/>
            <person name="Ament-velasquez S.L."/>
            <person name="Kruys A."/>
            <person name="Hutchinson M.I."/>
            <person name="Powell A.J."/>
            <person name="Barry K."/>
            <person name="Miller A.N."/>
            <person name="Grigoriev I.V."/>
            <person name="Debuchy R."/>
            <person name="Gladieux P."/>
            <person name="Thoren M.H."/>
            <person name="Johannesson H."/>
        </authorList>
    </citation>
    <scope>NUCLEOTIDE SEQUENCE</scope>
    <source>
        <strain evidence="2">CBS 232.78</strain>
    </source>
</reference>
<dbReference type="InterPro" id="IPR029063">
    <property type="entry name" value="SAM-dependent_MTases_sf"/>
</dbReference>
<evidence type="ECO:0000313" key="3">
    <source>
        <dbReference type="Proteomes" id="UP001285441"/>
    </source>
</evidence>
<accession>A0AAE0NHP6</accession>
<proteinExistence type="predicted"/>
<dbReference type="Gene3D" id="3.40.50.150">
    <property type="entry name" value="Vaccinia Virus protein VP39"/>
    <property type="match status" value="1"/>
</dbReference>
<feature type="domain" description="Methyltransferase type 11" evidence="1">
    <location>
        <begin position="75"/>
        <end position="159"/>
    </location>
</feature>
<dbReference type="SUPFAM" id="SSF53335">
    <property type="entry name" value="S-adenosyl-L-methionine-dependent methyltransferases"/>
    <property type="match status" value="1"/>
</dbReference>
<dbReference type="InterPro" id="IPR013216">
    <property type="entry name" value="Methyltransf_11"/>
</dbReference>
<dbReference type="EMBL" id="JAULSW010000005">
    <property type="protein sequence ID" value="KAK3381687.1"/>
    <property type="molecule type" value="Genomic_DNA"/>
</dbReference>
<protein>
    <recommendedName>
        <fullName evidence="1">Methyltransferase type 11 domain-containing protein</fullName>
    </recommendedName>
</protein>
<evidence type="ECO:0000313" key="2">
    <source>
        <dbReference type="EMBL" id="KAK3381687.1"/>
    </source>
</evidence>
<name>A0AAE0NHP6_9PEZI</name>
<organism evidence="2 3">
    <name type="scientific">Podospora didyma</name>
    <dbReference type="NCBI Taxonomy" id="330526"/>
    <lineage>
        <taxon>Eukaryota</taxon>
        <taxon>Fungi</taxon>
        <taxon>Dikarya</taxon>
        <taxon>Ascomycota</taxon>
        <taxon>Pezizomycotina</taxon>
        <taxon>Sordariomycetes</taxon>
        <taxon>Sordariomycetidae</taxon>
        <taxon>Sordariales</taxon>
        <taxon>Podosporaceae</taxon>
        <taxon>Podospora</taxon>
    </lineage>
</organism>